<dbReference type="EMBL" id="CAJGYO010000014">
    <property type="protein sequence ID" value="CAD6268816.1"/>
    <property type="molecule type" value="Genomic_DNA"/>
</dbReference>
<accession>A0A811REU1</accession>
<comment type="caution">
    <text evidence="2">The sequence shown here is derived from an EMBL/GenBank/DDBJ whole genome shotgun (WGS) entry which is preliminary data.</text>
</comment>
<feature type="compositionally biased region" description="Basic and acidic residues" evidence="1">
    <location>
        <begin position="228"/>
        <end position="241"/>
    </location>
</feature>
<gene>
    <name evidence="2" type="ORF">NCGR_LOCUS52121</name>
</gene>
<feature type="compositionally biased region" description="Basic and acidic residues" evidence="1">
    <location>
        <begin position="196"/>
        <end position="216"/>
    </location>
</feature>
<proteinExistence type="predicted"/>
<evidence type="ECO:0000313" key="2">
    <source>
        <dbReference type="EMBL" id="CAD6268816.1"/>
    </source>
</evidence>
<protein>
    <submittedName>
        <fullName evidence="2">Uncharacterized protein</fullName>
    </submittedName>
</protein>
<dbReference type="Proteomes" id="UP000604825">
    <property type="component" value="Unassembled WGS sequence"/>
</dbReference>
<feature type="compositionally biased region" description="Low complexity" evidence="1">
    <location>
        <begin position="1"/>
        <end position="11"/>
    </location>
</feature>
<evidence type="ECO:0000313" key="3">
    <source>
        <dbReference type="Proteomes" id="UP000604825"/>
    </source>
</evidence>
<sequence length="256" mass="27124">MAGRSSAGSRSGRARQSRGHDGTRCGECAHARWPKLEVATAAAMVVAGVQGSWRSRSGLRRAARTEAASRGTMAEQSHAQMLYGHGGSGEQEGGAKPRTGSSRCGERRASWGEEIEGGEAAHGSSSLAGRPRGMGASVRAVARQRRRRARRTRKDCEAAHAGCTAAGGSAGKVREGSVAPARDEEEARQSSALASARERKQTSRQSCERAEREQQHVGRPTSITSDSKVMRPYEQRADKQGRQGSRGAATGLDSNE</sequence>
<keyword evidence="3" id="KW-1185">Reference proteome</keyword>
<organism evidence="2 3">
    <name type="scientific">Miscanthus lutarioriparius</name>
    <dbReference type="NCBI Taxonomy" id="422564"/>
    <lineage>
        <taxon>Eukaryota</taxon>
        <taxon>Viridiplantae</taxon>
        <taxon>Streptophyta</taxon>
        <taxon>Embryophyta</taxon>
        <taxon>Tracheophyta</taxon>
        <taxon>Spermatophyta</taxon>
        <taxon>Magnoliopsida</taxon>
        <taxon>Liliopsida</taxon>
        <taxon>Poales</taxon>
        <taxon>Poaceae</taxon>
        <taxon>PACMAD clade</taxon>
        <taxon>Panicoideae</taxon>
        <taxon>Andropogonodae</taxon>
        <taxon>Andropogoneae</taxon>
        <taxon>Saccharinae</taxon>
        <taxon>Miscanthus</taxon>
    </lineage>
</organism>
<feature type="region of interest" description="Disordered" evidence="1">
    <location>
        <begin position="50"/>
        <end position="256"/>
    </location>
</feature>
<evidence type="ECO:0000256" key="1">
    <source>
        <dbReference type="SAM" id="MobiDB-lite"/>
    </source>
</evidence>
<dbReference type="AlphaFoldDB" id="A0A811REU1"/>
<feature type="compositionally biased region" description="Basic residues" evidence="1">
    <location>
        <begin position="142"/>
        <end position="153"/>
    </location>
</feature>
<reference evidence="2" key="1">
    <citation type="submission" date="2020-10" db="EMBL/GenBank/DDBJ databases">
        <authorList>
            <person name="Han B."/>
            <person name="Lu T."/>
            <person name="Zhao Q."/>
            <person name="Huang X."/>
            <person name="Zhao Y."/>
        </authorList>
    </citation>
    <scope>NUCLEOTIDE SEQUENCE</scope>
</reference>
<feature type="region of interest" description="Disordered" evidence="1">
    <location>
        <begin position="1"/>
        <end position="26"/>
    </location>
</feature>
<name>A0A811REU1_9POAL</name>